<evidence type="ECO:0000313" key="2">
    <source>
        <dbReference type="Proteomes" id="UP000053573"/>
    </source>
</evidence>
<sequence length="66" mass="7146">MSSSNQLVFRVNLEPRNITTNSSLSAGGVSHQSRARIPGVGCRMVTSSLPVDRHFMAKVTWSSEVA</sequence>
<accession>A0A0H1B708</accession>
<organism evidence="1 2">
    <name type="scientific">Blastomyces silverae</name>
    <dbReference type="NCBI Taxonomy" id="2060906"/>
    <lineage>
        <taxon>Eukaryota</taxon>
        <taxon>Fungi</taxon>
        <taxon>Dikarya</taxon>
        <taxon>Ascomycota</taxon>
        <taxon>Pezizomycotina</taxon>
        <taxon>Eurotiomycetes</taxon>
        <taxon>Eurotiomycetidae</taxon>
        <taxon>Onygenales</taxon>
        <taxon>Ajellomycetaceae</taxon>
        <taxon>Blastomyces</taxon>
    </lineage>
</organism>
<protein>
    <submittedName>
        <fullName evidence="1">Uncharacterized protein</fullName>
    </submittedName>
</protein>
<comment type="caution">
    <text evidence="1">The sequence shown here is derived from an EMBL/GenBank/DDBJ whole genome shotgun (WGS) entry which is preliminary data.</text>
</comment>
<reference evidence="2" key="1">
    <citation type="journal article" date="2015" name="PLoS Genet.">
        <title>The dynamic genome and transcriptome of the human fungal pathogen Blastomyces and close relative Emmonsia.</title>
        <authorList>
            <person name="Munoz J.F."/>
            <person name="Gauthier G.M."/>
            <person name="Desjardins C.A."/>
            <person name="Gallo J.E."/>
            <person name="Holder J."/>
            <person name="Sullivan T.D."/>
            <person name="Marty A.J."/>
            <person name="Carmen J.C."/>
            <person name="Chen Z."/>
            <person name="Ding L."/>
            <person name="Gujja S."/>
            <person name="Magrini V."/>
            <person name="Misas E."/>
            <person name="Mitreva M."/>
            <person name="Priest M."/>
            <person name="Saif S."/>
            <person name="Whiston E.A."/>
            <person name="Young S."/>
            <person name="Zeng Q."/>
            <person name="Goldman W.E."/>
            <person name="Mardis E.R."/>
            <person name="Taylor J.W."/>
            <person name="McEwen J.G."/>
            <person name="Clay O.K."/>
            <person name="Klein B.S."/>
            <person name="Cuomo C.A."/>
        </authorList>
    </citation>
    <scope>NUCLEOTIDE SEQUENCE [LARGE SCALE GENOMIC DNA]</scope>
    <source>
        <strain evidence="2">UAMH 139</strain>
    </source>
</reference>
<gene>
    <name evidence="1" type="ORF">EMPG_17323</name>
</gene>
<dbReference type="EMBL" id="LDEV01002886">
    <property type="protein sequence ID" value="KLJ07185.1"/>
    <property type="molecule type" value="Genomic_DNA"/>
</dbReference>
<dbReference type="AlphaFoldDB" id="A0A0H1B708"/>
<keyword evidence="2" id="KW-1185">Reference proteome</keyword>
<proteinExistence type="predicted"/>
<name>A0A0H1B708_9EURO</name>
<dbReference type="Proteomes" id="UP000053573">
    <property type="component" value="Unassembled WGS sequence"/>
</dbReference>
<evidence type="ECO:0000313" key="1">
    <source>
        <dbReference type="EMBL" id="KLJ07185.1"/>
    </source>
</evidence>